<comment type="caution">
    <text evidence="1">The sequence shown here is derived from an EMBL/GenBank/DDBJ whole genome shotgun (WGS) entry which is preliminary data.</text>
</comment>
<evidence type="ECO:0000313" key="2">
    <source>
        <dbReference type="Proteomes" id="UP000287853"/>
    </source>
</evidence>
<proteinExistence type="predicted"/>
<gene>
    <name evidence="1" type="ORF">H206_00713</name>
</gene>
<dbReference type="Proteomes" id="UP000287853">
    <property type="component" value="Unassembled WGS sequence"/>
</dbReference>
<accession>A0A3S3RR43</accession>
<name>A0A3S3RR43_9BACT</name>
<sequence length="49" mass="5415">MSENSAMFKYDEYGNTRETYVYSSGLSCMLTLLSIGEPPLPRMNGSASD</sequence>
<dbReference type="EMBL" id="MTKO01000071">
    <property type="protein sequence ID" value="RWX45886.1"/>
    <property type="molecule type" value="Genomic_DNA"/>
</dbReference>
<keyword evidence="2" id="KW-1185">Reference proteome</keyword>
<organism evidence="1 2">
    <name type="scientific">Candidatus Electrothrix aarhusensis</name>
    <dbReference type="NCBI Taxonomy" id="1859131"/>
    <lineage>
        <taxon>Bacteria</taxon>
        <taxon>Pseudomonadati</taxon>
        <taxon>Thermodesulfobacteriota</taxon>
        <taxon>Desulfobulbia</taxon>
        <taxon>Desulfobulbales</taxon>
        <taxon>Desulfobulbaceae</taxon>
        <taxon>Candidatus Electrothrix</taxon>
    </lineage>
</organism>
<evidence type="ECO:0000313" key="1">
    <source>
        <dbReference type="EMBL" id="RWX45886.1"/>
    </source>
</evidence>
<reference evidence="1 2" key="1">
    <citation type="submission" date="2017-01" db="EMBL/GenBank/DDBJ databases">
        <title>The cable genome- insights into the physiology and evolution of filamentous bacteria capable of sulfide oxidation via long distance electron transfer.</title>
        <authorList>
            <person name="Schreiber L."/>
            <person name="Bjerg J.T."/>
            <person name="Boggild A."/>
            <person name="Van De Vossenberg J."/>
            <person name="Meysman F."/>
            <person name="Nielsen L.P."/>
            <person name="Schramm A."/>
            <person name="Kjeldsen K.U."/>
        </authorList>
    </citation>
    <scope>NUCLEOTIDE SEQUENCE [LARGE SCALE GENOMIC DNA]</scope>
    <source>
        <strain evidence="1">MCF</strain>
    </source>
</reference>
<dbReference type="AlphaFoldDB" id="A0A3S3RR43"/>
<protein>
    <submittedName>
        <fullName evidence="1">Uncharacterized protein</fullName>
    </submittedName>
</protein>